<dbReference type="Proteomes" id="UP001056120">
    <property type="component" value="Linkage Group LG01"/>
</dbReference>
<sequence length="211" mass="23442">MGKPKKTSVKRKGKEEASEPPLVEDGDSIYVPECSVCKKDSLKKSSICHESIYHLATPADWMGHCHGRHLGFVAGYKYCDARKPIEACSKYFNLDSEKGFIDDVHEMERLNFPYLLKVSKCFGQPLSVLQGLESDGLKKELSEEVLRLSAGKRSFGEVGDVAASRDIGSSLHTSDEASKKRLDLSPWSQRMIPLSLLPLLQVLSLVMMVPV</sequence>
<organism evidence="1 2">
    <name type="scientific">Smallanthus sonchifolius</name>
    <dbReference type="NCBI Taxonomy" id="185202"/>
    <lineage>
        <taxon>Eukaryota</taxon>
        <taxon>Viridiplantae</taxon>
        <taxon>Streptophyta</taxon>
        <taxon>Embryophyta</taxon>
        <taxon>Tracheophyta</taxon>
        <taxon>Spermatophyta</taxon>
        <taxon>Magnoliopsida</taxon>
        <taxon>eudicotyledons</taxon>
        <taxon>Gunneridae</taxon>
        <taxon>Pentapetalae</taxon>
        <taxon>asterids</taxon>
        <taxon>campanulids</taxon>
        <taxon>Asterales</taxon>
        <taxon>Asteraceae</taxon>
        <taxon>Asteroideae</taxon>
        <taxon>Heliantheae alliance</taxon>
        <taxon>Millerieae</taxon>
        <taxon>Smallanthus</taxon>
    </lineage>
</organism>
<accession>A0ACB9K664</accession>
<protein>
    <submittedName>
        <fullName evidence="1">Uncharacterized protein</fullName>
    </submittedName>
</protein>
<dbReference type="EMBL" id="CM042018">
    <property type="protein sequence ID" value="KAI3827696.1"/>
    <property type="molecule type" value="Genomic_DNA"/>
</dbReference>
<proteinExistence type="predicted"/>
<reference evidence="1 2" key="2">
    <citation type="journal article" date="2022" name="Mol. Ecol. Resour.">
        <title>The genomes of chicory, endive, great burdock and yacon provide insights into Asteraceae paleo-polyploidization history and plant inulin production.</title>
        <authorList>
            <person name="Fan W."/>
            <person name="Wang S."/>
            <person name="Wang H."/>
            <person name="Wang A."/>
            <person name="Jiang F."/>
            <person name="Liu H."/>
            <person name="Zhao H."/>
            <person name="Xu D."/>
            <person name="Zhang Y."/>
        </authorList>
    </citation>
    <scope>NUCLEOTIDE SEQUENCE [LARGE SCALE GENOMIC DNA]</scope>
    <source>
        <strain evidence="2">cv. Yunnan</strain>
        <tissue evidence="1">Leaves</tissue>
    </source>
</reference>
<evidence type="ECO:0000313" key="1">
    <source>
        <dbReference type="EMBL" id="KAI3827696.1"/>
    </source>
</evidence>
<keyword evidence="2" id="KW-1185">Reference proteome</keyword>
<evidence type="ECO:0000313" key="2">
    <source>
        <dbReference type="Proteomes" id="UP001056120"/>
    </source>
</evidence>
<reference evidence="2" key="1">
    <citation type="journal article" date="2022" name="Mol. Ecol. Resour.">
        <title>The genomes of chicory, endive, great burdock and yacon provide insights into Asteraceae palaeo-polyploidization history and plant inulin production.</title>
        <authorList>
            <person name="Fan W."/>
            <person name="Wang S."/>
            <person name="Wang H."/>
            <person name="Wang A."/>
            <person name="Jiang F."/>
            <person name="Liu H."/>
            <person name="Zhao H."/>
            <person name="Xu D."/>
            <person name="Zhang Y."/>
        </authorList>
    </citation>
    <scope>NUCLEOTIDE SEQUENCE [LARGE SCALE GENOMIC DNA]</scope>
    <source>
        <strain evidence="2">cv. Yunnan</strain>
    </source>
</reference>
<name>A0ACB9K664_9ASTR</name>
<comment type="caution">
    <text evidence="1">The sequence shown here is derived from an EMBL/GenBank/DDBJ whole genome shotgun (WGS) entry which is preliminary data.</text>
</comment>
<gene>
    <name evidence="1" type="ORF">L1987_01779</name>
</gene>